<name>A0A0T7GFR4_NEOGA</name>
<dbReference type="Proteomes" id="UP000039660">
    <property type="component" value="Unassembled WGS sequence"/>
</dbReference>
<sequence>MPTLKTTFALVLIAAAGFASVTYAEGDYYEGAQKNAVRQQRRPPVDRNYTGSVSHTAPVYGRLPDEKTIDSGDYYEGVQRPN</sequence>
<evidence type="ECO:0000256" key="1">
    <source>
        <dbReference type="SAM" id="MobiDB-lite"/>
    </source>
</evidence>
<evidence type="ECO:0000256" key="2">
    <source>
        <dbReference type="SAM" id="SignalP"/>
    </source>
</evidence>
<feature type="chain" id="PRO_5018043054" evidence="2">
    <location>
        <begin position="25"/>
        <end position="82"/>
    </location>
</feature>
<organism evidence="3 4">
    <name type="scientific">Neorhizobium galegae bv. officinalis</name>
    <dbReference type="NCBI Taxonomy" id="323656"/>
    <lineage>
        <taxon>Bacteria</taxon>
        <taxon>Pseudomonadati</taxon>
        <taxon>Pseudomonadota</taxon>
        <taxon>Alphaproteobacteria</taxon>
        <taxon>Hyphomicrobiales</taxon>
        <taxon>Rhizobiaceae</taxon>
        <taxon>Rhizobium/Agrobacterium group</taxon>
        <taxon>Neorhizobium</taxon>
    </lineage>
</organism>
<feature type="signal peptide" evidence="2">
    <location>
        <begin position="1"/>
        <end position="24"/>
    </location>
</feature>
<keyword evidence="2" id="KW-0732">Signal</keyword>
<gene>
    <name evidence="3" type="ORF">NGAL_HAMBI1189_12000</name>
</gene>
<evidence type="ECO:0000313" key="3">
    <source>
        <dbReference type="EMBL" id="CDZ46028.1"/>
    </source>
</evidence>
<dbReference type="RefSeq" id="WP_046627764.1">
    <property type="nucleotide sequence ID" value="NZ_CCRK01000002.1"/>
</dbReference>
<evidence type="ECO:0000313" key="4">
    <source>
        <dbReference type="Proteomes" id="UP000039660"/>
    </source>
</evidence>
<dbReference type="AlphaFoldDB" id="A0A0T7GFR4"/>
<dbReference type="EMBL" id="CCRK01000002">
    <property type="protein sequence ID" value="CDZ46028.1"/>
    <property type="molecule type" value="Genomic_DNA"/>
</dbReference>
<protein>
    <submittedName>
        <fullName evidence="3">Uncharacterized protein</fullName>
    </submittedName>
</protein>
<feature type="region of interest" description="Disordered" evidence="1">
    <location>
        <begin position="34"/>
        <end position="82"/>
    </location>
</feature>
<proteinExistence type="predicted"/>
<reference evidence="3 4" key="1">
    <citation type="submission" date="2014-08" db="EMBL/GenBank/DDBJ databases">
        <authorList>
            <person name="Chen Y.-H."/>
        </authorList>
    </citation>
    <scope>NUCLEOTIDE SEQUENCE [LARGE SCALE GENOMIC DNA]</scope>
</reference>
<accession>A0A0T7GFR4</accession>